<proteinExistence type="predicted"/>
<dbReference type="Proteomes" id="UP001216907">
    <property type="component" value="Unassembled WGS sequence"/>
</dbReference>
<dbReference type="PANTHER" id="PTHR43289:SF6">
    <property type="entry name" value="SERINE_THREONINE-PROTEIN KINASE NEKL-3"/>
    <property type="match status" value="1"/>
</dbReference>
<accession>A0ABT6FLG9</accession>
<reference evidence="10 11" key="1">
    <citation type="submission" date="2023-03" db="EMBL/GenBank/DDBJ databases">
        <title>Paludisphaera mucosa sp. nov. a novel planctomycete from northern fen.</title>
        <authorList>
            <person name="Ivanova A."/>
        </authorList>
    </citation>
    <scope>NUCLEOTIDE SEQUENCE [LARGE SCALE GENOMIC DNA]</scope>
    <source>
        <strain evidence="10 11">Pla2</strain>
    </source>
</reference>
<feature type="transmembrane region" description="Helical" evidence="8">
    <location>
        <begin position="445"/>
        <end position="467"/>
    </location>
</feature>
<comment type="caution">
    <text evidence="10">The sequence shown here is derived from an EMBL/GenBank/DDBJ whole genome shotgun (WGS) entry which is preliminary data.</text>
</comment>
<evidence type="ECO:0000256" key="5">
    <source>
        <dbReference type="PROSITE-ProRule" id="PRU00339"/>
    </source>
</evidence>
<gene>
    <name evidence="10" type="ORF">PZE19_32015</name>
</gene>
<dbReference type="InterPro" id="IPR011990">
    <property type="entry name" value="TPR-like_helical_dom_sf"/>
</dbReference>
<dbReference type="SMART" id="SM00028">
    <property type="entry name" value="TPR"/>
    <property type="match status" value="6"/>
</dbReference>
<feature type="region of interest" description="Disordered" evidence="7">
    <location>
        <begin position="987"/>
        <end position="1008"/>
    </location>
</feature>
<feature type="region of interest" description="Disordered" evidence="7">
    <location>
        <begin position="76"/>
        <end position="101"/>
    </location>
</feature>
<dbReference type="Gene3D" id="1.10.510.10">
    <property type="entry name" value="Transferase(Phosphotransferase) domain 1"/>
    <property type="match status" value="1"/>
</dbReference>
<feature type="domain" description="Protein kinase" evidence="9">
    <location>
        <begin position="120"/>
        <end position="418"/>
    </location>
</feature>
<dbReference type="InterPro" id="IPR000719">
    <property type="entry name" value="Prot_kinase_dom"/>
</dbReference>
<keyword evidence="8" id="KW-1133">Transmembrane helix</keyword>
<evidence type="ECO:0000313" key="10">
    <source>
        <dbReference type="EMBL" id="MDG3008416.1"/>
    </source>
</evidence>
<evidence type="ECO:0000256" key="4">
    <source>
        <dbReference type="ARBA" id="ARBA00022840"/>
    </source>
</evidence>
<dbReference type="Pfam" id="PF17874">
    <property type="entry name" value="TPR_MalT"/>
    <property type="match status" value="1"/>
</dbReference>
<dbReference type="PANTHER" id="PTHR43289">
    <property type="entry name" value="MITOGEN-ACTIVATED PROTEIN KINASE KINASE KINASE 20-RELATED"/>
    <property type="match status" value="1"/>
</dbReference>
<dbReference type="SUPFAM" id="SSF48452">
    <property type="entry name" value="TPR-like"/>
    <property type="match status" value="3"/>
</dbReference>
<keyword evidence="2 6" id="KW-0547">Nucleotide-binding</keyword>
<dbReference type="Pfam" id="PF00069">
    <property type="entry name" value="Pkinase"/>
    <property type="match status" value="1"/>
</dbReference>
<keyword evidence="8" id="KW-0812">Transmembrane</keyword>
<evidence type="ECO:0000256" key="1">
    <source>
        <dbReference type="ARBA" id="ARBA00022679"/>
    </source>
</evidence>
<dbReference type="PROSITE" id="PS00108">
    <property type="entry name" value="PROTEIN_KINASE_ST"/>
    <property type="match status" value="1"/>
</dbReference>
<organism evidence="10 11">
    <name type="scientific">Paludisphaera mucosa</name>
    <dbReference type="NCBI Taxonomy" id="3030827"/>
    <lineage>
        <taxon>Bacteria</taxon>
        <taxon>Pseudomonadati</taxon>
        <taxon>Planctomycetota</taxon>
        <taxon>Planctomycetia</taxon>
        <taxon>Isosphaerales</taxon>
        <taxon>Isosphaeraceae</taxon>
        <taxon>Paludisphaera</taxon>
    </lineage>
</organism>
<keyword evidence="1" id="KW-0808">Transferase</keyword>
<name>A0ABT6FLG9_9BACT</name>
<dbReference type="InterPro" id="IPR008271">
    <property type="entry name" value="Ser/Thr_kinase_AS"/>
</dbReference>
<keyword evidence="5" id="KW-0802">TPR repeat</keyword>
<evidence type="ECO:0000256" key="8">
    <source>
        <dbReference type="SAM" id="Phobius"/>
    </source>
</evidence>
<dbReference type="InterPro" id="IPR041617">
    <property type="entry name" value="TPR_MalT"/>
</dbReference>
<dbReference type="PROSITE" id="PS50011">
    <property type="entry name" value="PROTEIN_KINASE_DOM"/>
    <property type="match status" value="1"/>
</dbReference>
<dbReference type="SMART" id="SM00220">
    <property type="entry name" value="S_TKc"/>
    <property type="match status" value="1"/>
</dbReference>
<keyword evidence="4 6" id="KW-0067">ATP-binding</keyword>
<evidence type="ECO:0000259" key="9">
    <source>
        <dbReference type="PROSITE" id="PS50011"/>
    </source>
</evidence>
<dbReference type="Gene3D" id="3.30.200.20">
    <property type="entry name" value="Phosphorylase Kinase, domain 1"/>
    <property type="match status" value="1"/>
</dbReference>
<evidence type="ECO:0000313" key="11">
    <source>
        <dbReference type="Proteomes" id="UP001216907"/>
    </source>
</evidence>
<keyword evidence="8" id="KW-0472">Membrane</keyword>
<dbReference type="CDD" id="cd14014">
    <property type="entry name" value="STKc_PknB_like"/>
    <property type="match status" value="1"/>
</dbReference>
<feature type="repeat" description="TPR" evidence="5">
    <location>
        <begin position="690"/>
        <end position="723"/>
    </location>
</feature>
<evidence type="ECO:0000256" key="6">
    <source>
        <dbReference type="PROSITE-ProRule" id="PRU10141"/>
    </source>
</evidence>
<dbReference type="RefSeq" id="WP_277864737.1">
    <property type="nucleotide sequence ID" value="NZ_JARRAG010000006.1"/>
</dbReference>
<dbReference type="InterPro" id="IPR019734">
    <property type="entry name" value="TPR_rpt"/>
</dbReference>
<keyword evidence="3" id="KW-0418">Kinase</keyword>
<dbReference type="PROSITE" id="PS00107">
    <property type="entry name" value="PROTEIN_KINASE_ATP"/>
    <property type="match status" value="1"/>
</dbReference>
<feature type="binding site" evidence="6">
    <location>
        <position position="150"/>
    </location>
    <ligand>
        <name>ATP</name>
        <dbReference type="ChEBI" id="CHEBI:30616"/>
    </ligand>
</feature>
<sequence>MPSPDPQLMTVFSDALERNDPAARAAYLDEACRGNAGLRRLVEEMLAAHDGAGRFLEPGPPATAESSSIANLPVTERAAPESPARAGTATEAHDRDGSSTKAASLQFSAESAGTVVAGRYKLLQQIGEGGMGTVWMADQTDPVRRRVAVKLIRVHQGNSRTILSRFEAERQAIALMDHPHIAKLLDAGTTADGSPFFVMELVKGVPLNEYCDAHHLSIRDRLALFVQICSAVQHAHQKGIIHRDLKPTNILVEDHDGKPMPRVIDFGLAKATSGLQLSENTLFTAFGSVMGTPLYMAPEQAAFNAVDVDTRADVYALGVILYELLTGTTPITRESMKKAALDEMLRLIREQDAPTPSSRLSTVDSAPSIAANRRTEPQKLGRFVKGELDWIVLKALSKERDRRYETATGFGRDVERFLNNEAVAAGPPSASYRLRKFVKRNRGQVLAASLVLLALLAGIAGTTLGLVEARRSADAERKAKRDAEEKSVLAESNEKKALAAAEEEKKAKESVESVLGFVEGKIFAAARPKGQEGGLGYDVKLVDAITASLPSIDGDFRGRPLIEARLRRTIGNSFFFLSLFDRALEQHEADYKIRRRELGPDHIDTLKSLMNVATNYWLVGRRAEGINRMEEAVRLMKAGQGPDYELAIWSMGNLAGMYLEAGRHAEAIETQQEVVARQTSKVGPEHYDTTFAKLNLARMYDEMGHHAEALKLFEEALPREEAALGRDHPDTLASTTDLAKIYNELGRHAESLSLFEKTLPLLKDKFGPDHRSTLAANSVLADVYSALGREADALRLLEETLARGKAQFGPDHVYTLESMTSLARVHMAAGRGDRAKALLEECSAASRKEPASSWKVAALQAWFGLDDDFAETRTRILEFARGTNDATTALRAAQVGALRPSDDQAVQRETLDLGRKAVELHKGERQLLALGMAEYRIGRFAEAEKTFQSAATPWRDITAADTADFYRAMCLFRLGRKEEARDLATRTAGRMKPLPKVGQGPGSGNSGDSGNLILWLAYKEAKMTIDLEEPPPRR</sequence>
<evidence type="ECO:0000256" key="2">
    <source>
        <dbReference type="ARBA" id="ARBA00022741"/>
    </source>
</evidence>
<dbReference type="Gene3D" id="1.25.40.10">
    <property type="entry name" value="Tetratricopeptide repeat domain"/>
    <property type="match status" value="3"/>
</dbReference>
<dbReference type="InterPro" id="IPR011009">
    <property type="entry name" value="Kinase-like_dom_sf"/>
</dbReference>
<protein>
    <submittedName>
        <fullName evidence="10">Tetratricopeptide repeat protein</fullName>
    </submittedName>
</protein>
<keyword evidence="11" id="KW-1185">Reference proteome</keyword>
<dbReference type="EMBL" id="JARRAG010000006">
    <property type="protein sequence ID" value="MDG3008416.1"/>
    <property type="molecule type" value="Genomic_DNA"/>
</dbReference>
<dbReference type="Pfam" id="PF13432">
    <property type="entry name" value="TPR_16"/>
    <property type="match status" value="1"/>
</dbReference>
<evidence type="ECO:0000256" key="7">
    <source>
        <dbReference type="SAM" id="MobiDB-lite"/>
    </source>
</evidence>
<dbReference type="SUPFAM" id="SSF56112">
    <property type="entry name" value="Protein kinase-like (PK-like)"/>
    <property type="match status" value="1"/>
</dbReference>
<evidence type="ECO:0000256" key="3">
    <source>
        <dbReference type="ARBA" id="ARBA00022777"/>
    </source>
</evidence>
<dbReference type="InterPro" id="IPR017441">
    <property type="entry name" value="Protein_kinase_ATP_BS"/>
</dbReference>
<dbReference type="PROSITE" id="PS50005">
    <property type="entry name" value="TPR"/>
    <property type="match status" value="1"/>
</dbReference>